<feature type="chain" id="PRO_5020202718" evidence="1">
    <location>
        <begin position="28"/>
        <end position="113"/>
    </location>
</feature>
<evidence type="ECO:0000313" key="4">
    <source>
        <dbReference type="Proteomes" id="UP000295717"/>
    </source>
</evidence>
<evidence type="ECO:0000259" key="2">
    <source>
        <dbReference type="Pfam" id="PF03413"/>
    </source>
</evidence>
<protein>
    <submittedName>
        <fullName evidence="3">Peptidase YpeB-like protein</fullName>
    </submittedName>
</protein>
<feature type="signal peptide" evidence="1">
    <location>
        <begin position="1"/>
        <end position="27"/>
    </location>
</feature>
<comment type="caution">
    <text evidence="3">The sequence shown here is derived from an EMBL/GenBank/DDBJ whole genome shotgun (WGS) entry which is preliminary data.</text>
</comment>
<organism evidence="3 4">
    <name type="scientific">Thiobaca trueperi</name>
    <dbReference type="NCBI Taxonomy" id="127458"/>
    <lineage>
        <taxon>Bacteria</taxon>
        <taxon>Pseudomonadati</taxon>
        <taxon>Pseudomonadota</taxon>
        <taxon>Gammaproteobacteria</taxon>
        <taxon>Chromatiales</taxon>
        <taxon>Chromatiaceae</taxon>
        <taxon>Thiobaca</taxon>
    </lineage>
</organism>
<evidence type="ECO:0000256" key="1">
    <source>
        <dbReference type="SAM" id="SignalP"/>
    </source>
</evidence>
<dbReference type="Gene3D" id="3.10.450.40">
    <property type="match status" value="1"/>
</dbReference>
<dbReference type="RefSeq" id="WP_132978180.1">
    <property type="nucleotide sequence ID" value="NZ_SMAO01000009.1"/>
</dbReference>
<keyword evidence="4" id="KW-1185">Reference proteome</keyword>
<evidence type="ECO:0000313" key="3">
    <source>
        <dbReference type="EMBL" id="TCT19184.1"/>
    </source>
</evidence>
<dbReference type="AlphaFoldDB" id="A0A4R3MSF2"/>
<dbReference type="Proteomes" id="UP000295717">
    <property type="component" value="Unassembled WGS sequence"/>
</dbReference>
<name>A0A4R3MSF2_9GAMM</name>
<dbReference type="Pfam" id="PF03413">
    <property type="entry name" value="PepSY"/>
    <property type="match status" value="1"/>
</dbReference>
<feature type="domain" description="PepSY" evidence="2">
    <location>
        <begin position="52"/>
        <end position="111"/>
    </location>
</feature>
<accession>A0A4R3MSF2</accession>
<reference evidence="3 4" key="1">
    <citation type="submission" date="2019-03" db="EMBL/GenBank/DDBJ databases">
        <title>Genomic Encyclopedia of Type Strains, Phase IV (KMG-IV): sequencing the most valuable type-strain genomes for metagenomic binning, comparative biology and taxonomic classification.</title>
        <authorList>
            <person name="Goeker M."/>
        </authorList>
    </citation>
    <scope>NUCLEOTIDE SEQUENCE [LARGE SCALE GENOMIC DNA]</scope>
    <source>
        <strain evidence="3 4">DSM 13587</strain>
    </source>
</reference>
<dbReference type="OrthoDB" id="5770914at2"/>
<proteinExistence type="predicted"/>
<gene>
    <name evidence="3" type="ORF">EDC35_10962</name>
</gene>
<dbReference type="InterPro" id="IPR025711">
    <property type="entry name" value="PepSY"/>
</dbReference>
<sequence length="113" mass="12266">MHISSTTISVTFALATLWLGSATLASAASHDVEPDHERARQALNRGEVRPIADILALVAQTVPGEVIEVEFDDVERLGKDAWCYELKILAPDGRVLEIQVDAATGRILSVEED</sequence>
<dbReference type="EMBL" id="SMAO01000009">
    <property type="protein sequence ID" value="TCT19184.1"/>
    <property type="molecule type" value="Genomic_DNA"/>
</dbReference>
<keyword evidence="1" id="KW-0732">Signal</keyword>